<dbReference type="PROSITE" id="PS00379">
    <property type="entry name" value="CDP_ALCOHOL_P_TRANSF"/>
    <property type="match status" value="1"/>
</dbReference>
<dbReference type="InterPro" id="IPR004570">
    <property type="entry name" value="Phosphatidylglycerol_P_synth"/>
</dbReference>
<feature type="transmembrane region" description="Helical" evidence="11">
    <location>
        <begin position="153"/>
        <end position="173"/>
    </location>
</feature>
<dbReference type="GO" id="GO:0008444">
    <property type="term" value="F:CDP-diacylglycerol-glycerol-3-phosphate 3-phosphatidyltransferase activity"/>
    <property type="evidence" value="ECO:0007669"/>
    <property type="project" value="InterPro"/>
</dbReference>
<evidence type="ECO:0000256" key="5">
    <source>
        <dbReference type="ARBA" id="ARBA00022692"/>
    </source>
</evidence>
<evidence type="ECO:0000256" key="3">
    <source>
        <dbReference type="ARBA" id="ARBA00022516"/>
    </source>
</evidence>
<feature type="transmembrane region" description="Helical" evidence="11">
    <location>
        <begin position="112"/>
        <end position="132"/>
    </location>
</feature>
<dbReference type="GO" id="GO:0016020">
    <property type="term" value="C:membrane"/>
    <property type="evidence" value="ECO:0007669"/>
    <property type="project" value="UniProtKB-SubCell"/>
</dbReference>
<evidence type="ECO:0000256" key="11">
    <source>
        <dbReference type="SAM" id="Phobius"/>
    </source>
</evidence>
<dbReference type="EMBL" id="CABQ01000159">
    <property type="protein sequence ID" value="CBI07900.1"/>
    <property type="molecule type" value="Genomic_DNA"/>
</dbReference>
<dbReference type="GO" id="GO:0046474">
    <property type="term" value="P:glycerophospholipid biosynthetic process"/>
    <property type="evidence" value="ECO:0007669"/>
    <property type="project" value="TreeGrafter"/>
</dbReference>
<keyword evidence="9" id="KW-0594">Phospholipid biosynthesis</keyword>
<keyword evidence="10" id="KW-1208">Phospholipid metabolism</keyword>
<dbReference type="InterPro" id="IPR048254">
    <property type="entry name" value="CDP_ALCOHOL_P_TRANSF_CS"/>
</dbReference>
<name>E6QKY0_9ZZZZ</name>
<protein>
    <submittedName>
        <fullName evidence="12">CDP-alcohol phosphatidyltransferase</fullName>
    </submittedName>
</protein>
<dbReference type="PANTHER" id="PTHR14269">
    <property type="entry name" value="CDP-DIACYLGLYCEROL--GLYCEROL-3-PHOSPHATE 3-PHOSPHATIDYLTRANSFERASE-RELATED"/>
    <property type="match status" value="1"/>
</dbReference>
<dbReference type="PANTHER" id="PTHR14269:SF11">
    <property type="entry name" value="CDP-DIACYLGLYCEROL--GLYCEROL-3-PHOSPHATE 3-PHOSPHATIDYLTRANSFERASE"/>
    <property type="match status" value="1"/>
</dbReference>
<reference evidence="12" key="1">
    <citation type="submission" date="2009-10" db="EMBL/GenBank/DDBJ databases">
        <title>Diversity of trophic interactions inside an arsenic-rich microbial ecosystem.</title>
        <authorList>
            <person name="Bertin P.N."/>
            <person name="Heinrich-Salmeron A."/>
            <person name="Pelletier E."/>
            <person name="Goulhen-Chollet F."/>
            <person name="Arsene-Ploetze F."/>
            <person name="Gallien S."/>
            <person name="Calteau A."/>
            <person name="Vallenet D."/>
            <person name="Casiot C."/>
            <person name="Chane-Woon-Ming B."/>
            <person name="Giloteaux L."/>
            <person name="Barakat M."/>
            <person name="Bonnefoy V."/>
            <person name="Bruneel O."/>
            <person name="Chandler M."/>
            <person name="Cleiss J."/>
            <person name="Duran R."/>
            <person name="Elbaz-Poulichet F."/>
            <person name="Fonknechten N."/>
            <person name="Lauga B."/>
            <person name="Mornico D."/>
            <person name="Ortet P."/>
            <person name="Schaeffer C."/>
            <person name="Siguier P."/>
            <person name="Alexander Thil Smith A."/>
            <person name="Van Dorsselaer A."/>
            <person name="Weissenbach J."/>
            <person name="Medigue C."/>
            <person name="Le Paslier D."/>
        </authorList>
    </citation>
    <scope>NUCLEOTIDE SEQUENCE</scope>
</reference>
<evidence type="ECO:0000256" key="4">
    <source>
        <dbReference type="ARBA" id="ARBA00022679"/>
    </source>
</evidence>
<evidence type="ECO:0000256" key="6">
    <source>
        <dbReference type="ARBA" id="ARBA00022989"/>
    </source>
</evidence>
<dbReference type="Pfam" id="PF01066">
    <property type="entry name" value="CDP-OH_P_transf"/>
    <property type="match status" value="1"/>
</dbReference>
<organism evidence="12">
    <name type="scientific">mine drainage metagenome</name>
    <dbReference type="NCBI Taxonomy" id="410659"/>
    <lineage>
        <taxon>unclassified sequences</taxon>
        <taxon>metagenomes</taxon>
        <taxon>ecological metagenomes</taxon>
    </lineage>
</organism>
<dbReference type="Gene3D" id="1.20.120.1760">
    <property type="match status" value="1"/>
</dbReference>
<sequence>MSYSREATGLNLAAIAPLRETYRFRTAPNLLTLTRILLTPLLVLAVLDRIFVAAFLMFLVAALTDAMDGLLARWLRQRTRLGQYLDPIADKILLSSLFLVLTRMGILETRVAAIVFGRDIGMLCVAGILYSITDLRDFRPTLLGKANSLSQMVAIGFVLLSLTALSPAAAPWIFTARRYSLDVTMLLTVLSGFHYALVASQRIGLLTETTGPQQTRRQPLF</sequence>
<accession>E6QKY0</accession>
<keyword evidence="5 11" id="KW-0812">Transmembrane</keyword>
<dbReference type="InterPro" id="IPR000462">
    <property type="entry name" value="CDP-OH_P_trans"/>
</dbReference>
<evidence type="ECO:0000256" key="10">
    <source>
        <dbReference type="ARBA" id="ARBA00023264"/>
    </source>
</evidence>
<keyword evidence="8 11" id="KW-0472">Membrane</keyword>
<gene>
    <name evidence="12" type="ORF">CARN6_1309</name>
</gene>
<comment type="similarity">
    <text evidence="2">Belongs to the CDP-alcohol phosphatidyltransferase class-I family.</text>
</comment>
<comment type="subcellular location">
    <subcellularLocation>
        <location evidence="1">Membrane</location>
        <topology evidence="1">Multi-pass membrane protein</topology>
    </subcellularLocation>
</comment>
<evidence type="ECO:0000256" key="7">
    <source>
        <dbReference type="ARBA" id="ARBA00023098"/>
    </source>
</evidence>
<dbReference type="PIRSF" id="PIRSF000847">
    <property type="entry name" value="Phos_ph_gly_syn"/>
    <property type="match status" value="1"/>
</dbReference>
<keyword evidence="3" id="KW-0444">Lipid biosynthesis</keyword>
<proteinExistence type="inferred from homology"/>
<dbReference type="InterPro" id="IPR050324">
    <property type="entry name" value="CDP-alcohol_PTase-I"/>
</dbReference>
<keyword evidence="7" id="KW-0443">Lipid metabolism</keyword>
<dbReference type="InterPro" id="IPR043130">
    <property type="entry name" value="CDP-OH_PTrfase_TM_dom"/>
</dbReference>
<keyword evidence="6 11" id="KW-1133">Transmembrane helix</keyword>
<evidence type="ECO:0000256" key="1">
    <source>
        <dbReference type="ARBA" id="ARBA00004141"/>
    </source>
</evidence>
<evidence type="ECO:0000313" key="12">
    <source>
        <dbReference type="EMBL" id="CBI07900.1"/>
    </source>
</evidence>
<keyword evidence="4 12" id="KW-0808">Transferase</keyword>
<evidence type="ECO:0000256" key="8">
    <source>
        <dbReference type="ARBA" id="ARBA00023136"/>
    </source>
</evidence>
<comment type="caution">
    <text evidence="12">The sequence shown here is derived from an EMBL/GenBank/DDBJ whole genome shotgun (WGS) entry which is preliminary data.</text>
</comment>
<evidence type="ECO:0000256" key="2">
    <source>
        <dbReference type="ARBA" id="ARBA00010441"/>
    </source>
</evidence>
<dbReference type="AlphaFoldDB" id="E6QKY0"/>
<evidence type="ECO:0000256" key="9">
    <source>
        <dbReference type="ARBA" id="ARBA00023209"/>
    </source>
</evidence>
<feature type="transmembrane region" description="Helical" evidence="11">
    <location>
        <begin position="41"/>
        <end position="63"/>
    </location>
</feature>